<dbReference type="PANTHER" id="PTHR42711">
    <property type="entry name" value="ABC TRANSPORTER ATP-BINDING PROTEIN"/>
    <property type="match status" value="1"/>
</dbReference>
<dbReference type="InterPro" id="IPR050763">
    <property type="entry name" value="ABC_transporter_ATP-binding"/>
</dbReference>
<evidence type="ECO:0000313" key="6">
    <source>
        <dbReference type="EMBL" id="QDY86870.1"/>
    </source>
</evidence>
<dbReference type="InterPro" id="IPR003439">
    <property type="entry name" value="ABC_transporter-like_ATP-bd"/>
</dbReference>
<dbReference type="EMBL" id="CP042295">
    <property type="protein sequence ID" value="QDY86870.1"/>
    <property type="molecule type" value="Genomic_DNA"/>
</dbReference>
<feature type="domain" description="ABC transporter" evidence="5">
    <location>
        <begin position="6"/>
        <end position="238"/>
    </location>
</feature>
<name>A0A5B8JXA9_9MOLU</name>
<dbReference type="KEGG" id="mans:FRW55_01690"/>
<evidence type="ECO:0000259" key="5">
    <source>
        <dbReference type="PROSITE" id="PS50893"/>
    </source>
</evidence>
<evidence type="ECO:0000256" key="1">
    <source>
        <dbReference type="ARBA" id="ARBA00005417"/>
    </source>
</evidence>
<protein>
    <submittedName>
        <fullName evidence="6">ABC transporter ATP-binding protein</fullName>
    </submittedName>
</protein>
<keyword evidence="3" id="KW-0547">Nucleotide-binding</keyword>
<dbReference type="RefSeq" id="WP_146368461.1">
    <property type="nucleotide sequence ID" value="NZ_CP042295.1"/>
</dbReference>
<dbReference type="OrthoDB" id="9806149at2"/>
<keyword evidence="4 6" id="KW-0067">ATP-binding</keyword>
<comment type="similarity">
    <text evidence="1">Belongs to the ABC transporter superfamily.</text>
</comment>
<evidence type="ECO:0000256" key="2">
    <source>
        <dbReference type="ARBA" id="ARBA00022448"/>
    </source>
</evidence>
<organism evidence="6 7">
    <name type="scientific">Mycoplasma anserisalpingitidis</name>
    <dbReference type="NCBI Taxonomy" id="519450"/>
    <lineage>
        <taxon>Bacteria</taxon>
        <taxon>Bacillati</taxon>
        <taxon>Mycoplasmatota</taxon>
        <taxon>Mollicutes</taxon>
        <taxon>Mycoplasmataceae</taxon>
        <taxon>Mycoplasma</taxon>
    </lineage>
</organism>
<dbReference type="GO" id="GO:0005524">
    <property type="term" value="F:ATP binding"/>
    <property type="evidence" value="ECO:0007669"/>
    <property type="project" value="UniProtKB-KW"/>
</dbReference>
<sequence>MSKTIIEIKDLHKEFKSSLVKKDKTEVLKGINLNIEEQQRIALVGKNGSGKTTLAKIIAGYSELTSGEIIYNYDYLISPKESIALQFQNEIELKKPTVKDLYKLLITNFKEILDMEFIKKLYEILQIENYLKMRYDRLSGGQRKKVDLFFVLYSKPKLLILDEFTAGLDADTKIKVRDIIESYINKYNGTMLLISHDSNEIRKLTNEIYVLKDGVISDHITNIQEKFVNDDDLELFIRDITESIKNIEL</sequence>
<dbReference type="Pfam" id="PF00005">
    <property type="entry name" value="ABC_tran"/>
    <property type="match status" value="1"/>
</dbReference>
<dbReference type="InterPro" id="IPR003593">
    <property type="entry name" value="AAA+_ATPase"/>
</dbReference>
<reference evidence="6 7" key="1">
    <citation type="journal article" date="2019" name="Microbiol. Resour. Announc.">
        <title>Complete Genome Sequences of Three Mycoplasma anserisalpingitis (Mycoplasma sp. 1220) Strains.</title>
        <authorList>
            <person name="Grozner D."/>
            <person name="Forro B."/>
            <person name="Kovacs A.B."/>
            <person name="Marton S."/>
            <person name="Banyai K."/>
            <person name="Kreizinger Z."/>
            <person name="Sulyok K.M."/>
            <person name="Gyuranecz M."/>
        </authorList>
    </citation>
    <scope>NUCLEOTIDE SEQUENCE [LARGE SCALE GENOMIC DNA]</scope>
    <source>
        <strain evidence="6 7">ATCC:BAA-2147</strain>
    </source>
</reference>
<dbReference type="InterPro" id="IPR027417">
    <property type="entry name" value="P-loop_NTPase"/>
</dbReference>
<accession>A0A5B8JXA9</accession>
<keyword evidence="7" id="KW-1185">Reference proteome</keyword>
<dbReference type="GO" id="GO:0016887">
    <property type="term" value="F:ATP hydrolysis activity"/>
    <property type="evidence" value="ECO:0007669"/>
    <property type="project" value="InterPro"/>
</dbReference>
<evidence type="ECO:0000313" key="7">
    <source>
        <dbReference type="Proteomes" id="UP000318927"/>
    </source>
</evidence>
<dbReference type="Gene3D" id="3.40.50.300">
    <property type="entry name" value="P-loop containing nucleotide triphosphate hydrolases"/>
    <property type="match status" value="1"/>
</dbReference>
<dbReference type="SMART" id="SM00382">
    <property type="entry name" value="AAA"/>
    <property type="match status" value="1"/>
</dbReference>
<evidence type="ECO:0000256" key="3">
    <source>
        <dbReference type="ARBA" id="ARBA00022741"/>
    </source>
</evidence>
<proteinExistence type="inferred from homology"/>
<dbReference type="PROSITE" id="PS50893">
    <property type="entry name" value="ABC_TRANSPORTER_2"/>
    <property type="match status" value="1"/>
</dbReference>
<dbReference type="Proteomes" id="UP000318927">
    <property type="component" value="Chromosome"/>
</dbReference>
<dbReference type="SUPFAM" id="SSF52540">
    <property type="entry name" value="P-loop containing nucleoside triphosphate hydrolases"/>
    <property type="match status" value="1"/>
</dbReference>
<keyword evidence="2" id="KW-0813">Transport</keyword>
<evidence type="ECO:0000256" key="4">
    <source>
        <dbReference type="ARBA" id="ARBA00022840"/>
    </source>
</evidence>
<dbReference type="AlphaFoldDB" id="A0A5B8JXA9"/>
<dbReference type="PANTHER" id="PTHR42711:SF5">
    <property type="entry name" value="ABC TRANSPORTER ATP-BINDING PROTEIN NATA"/>
    <property type="match status" value="1"/>
</dbReference>
<gene>
    <name evidence="6" type="ORF">FRW55_01690</name>
</gene>